<evidence type="ECO:0000313" key="2">
    <source>
        <dbReference type="EMBL" id="MUM76119.1"/>
    </source>
</evidence>
<feature type="domain" description="Gcp-like" evidence="1">
    <location>
        <begin position="53"/>
        <end position="139"/>
    </location>
</feature>
<sequence length="263" mass="27843">MSAACSHKPHELTLALSGVEDRLQMALGEPSETGWTLLASREWTVPGQSVRFLAPGIRETLDGFGVTASAITRIACVRGPGSFTGLRLVLAAAQGMAAGIGAALAGIDLLPLLASGPGPLLTTPLHVLTYARRGLVYHQSFHPPSLTPLTPLTACTLAESAERMVSPDAPAHLLGSGLRRNKDFFADLTARAPHLSILPPRWDTPSPELLLAAAMAAQYAHAPLEPCYVRPSDAETNLPHIARQRGLDPDEAAQRLRDLGLGR</sequence>
<reference evidence="2 3" key="1">
    <citation type="submission" date="2019-11" db="EMBL/GenBank/DDBJ databases">
        <title>Pseudodesulfovibrio alkaliphilus, sp. nov., an alkaliphilic sulfate-reducing bacteria from mud volcano of Taman peninsula, Russia.</title>
        <authorList>
            <person name="Frolova A."/>
            <person name="Merkel A.Y."/>
            <person name="Slobodkin A.I."/>
        </authorList>
    </citation>
    <scope>NUCLEOTIDE SEQUENCE [LARGE SCALE GENOMIC DNA]</scope>
    <source>
        <strain evidence="2 3">F-1</strain>
    </source>
</reference>
<dbReference type="RefSeq" id="WP_155931475.1">
    <property type="nucleotide sequence ID" value="NZ_WODC01000001.1"/>
</dbReference>
<dbReference type="Proteomes" id="UP000461162">
    <property type="component" value="Unassembled WGS sequence"/>
</dbReference>
<dbReference type="InterPro" id="IPR022496">
    <property type="entry name" value="T6A_TsaB"/>
</dbReference>
<dbReference type="NCBIfam" id="TIGR03725">
    <property type="entry name" value="T6A_YeaZ"/>
    <property type="match status" value="1"/>
</dbReference>
<dbReference type="SUPFAM" id="SSF53067">
    <property type="entry name" value="Actin-like ATPase domain"/>
    <property type="match status" value="1"/>
</dbReference>
<accession>A0A7K1KJ68</accession>
<dbReference type="InterPro" id="IPR000905">
    <property type="entry name" value="Gcp-like_dom"/>
</dbReference>
<keyword evidence="3" id="KW-1185">Reference proteome</keyword>
<dbReference type="EMBL" id="WODC01000001">
    <property type="protein sequence ID" value="MUM76119.1"/>
    <property type="molecule type" value="Genomic_DNA"/>
</dbReference>
<protein>
    <submittedName>
        <fullName evidence="2">tRNA (Adenosine(37)-N6)-threonylcarbamoyltransferase complex dimerization subunit type 1 TsaB</fullName>
    </submittedName>
</protein>
<dbReference type="GO" id="GO:0016740">
    <property type="term" value="F:transferase activity"/>
    <property type="evidence" value="ECO:0007669"/>
    <property type="project" value="UniProtKB-KW"/>
</dbReference>
<keyword evidence="2" id="KW-0808">Transferase</keyword>
<organism evidence="2 3">
    <name type="scientific">Pseudodesulfovibrio alkaliphilus</name>
    <dbReference type="NCBI Taxonomy" id="2661613"/>
    <lineage>
        <taxon>Bacteria</taxon>
        <taxon>Pseudomonadati</taxon>
        <taxon>Thermodesulfobacteriota</taxon>
        <taxon>Desulfovibrionia</taxon>
        <taxon>Desulfovibrionales</taxon>
        <taxon>Desulfovibrionaceae</taxon>
    </lineage>
</organism>
<name>A0A7K1KJ68_9BACT</name>
<dbReference type="InterPro" id="IPR043129">
    <property type="entry name" value="ATPase_NBD"/>
</dbReference>
<proteinExistence type="predicted"/>
<evidence type="ECO:0000259" key="1">
    <source>
        <dbReference type="Pfam" id="PF00814"/>
    </source>
</evidence>
<evidence type="ECO:0000313" key="3">
    <source>
        <dbReference type="Proteomes" id="UP000461162"/>
    </source>
</evidence>
<dbReference type="Gene3D" id="3.30.420.40">
    <property type="match status" value="2"/>
</dbReference>
<comment type="caution">
    <text evidence="2">The sequence shown here is derived from an EMBL/GenBank/DDBJ whole genome shotgun (WGS) entry which is preliminary data.</text>
</comment>
<gene>
    <name evidence="2" type="primary">tsaB</name>
    <name evidence="2" type="ORF">GKC30_00550</name>
</gene>
<dbReference type="AlphaFoldDB" id="A0A7K1KJ68"/>
<dbReference type="Pfam" id="PF00814">
    <property type="entry name" value="TsaD"/>
    <property type="match status" value="1"/>
</dbReference>
<dbReference type="GO" id="GO:0002949">
    <property type="term" value="P:tRNA threonylcarbamoyladenosine modification"/>
    <property type="evidence" value="ECO:0007669"/>
    <property type="project" value="InterPro"/>
</dbReference>